<proteinExistence type="inferred from homology"/>
<dbReference type="Proteomes" id="UP000765509">
    <property type="component" value="Unassembled WGS sequence"/>
</dbReference>
<comment type="similarity">
    <text evidence="5">Belongs to the copper transporter (Ctr) (TC 1.A.56) family. SLC31A subfamily.</text>
</comment>
<feature type="compositionally biased region" description="Low complexity" evidence="6">
    <location>
        <begin position="1"/>
        <end position="18"/>
    </location>
</feature>
<dbReference type="GO" id="GO:0005886">
    <property type="term" value="C:plasma membrane"/>
    <property type="evidence" value="ECO:0007669"/>
    <property type="project" value="TreeGrafter"/>
</dbReference>
<keyword evidence="8" id="KW-1185">Reference proteome</keyword>
<dbReference type="GO" id="GO:0005375">
    <property type="term" value="F:copper ion transmembrane transporter activity"/>
    <property type="evidence" value="ECO:0007669"/>
    <property type="project" value="UniProtKB-UniRule"/>
</dbReference>
<name>A0A9Q3D8K9_9BASI</name>
<evidence type="ECO:0000256" key="4">
    <source>
        <dbReference type="ARBA" id="ARBA00023136"/>
    </source>
</evidence>
<feature type="transmembrane region" description="Helical" evidence="5">
    <location>
        <begin position="46"/>
        <end position="64"/>
    </location>
</feature>
<accession>A0A9Q3D8K9</accession>
<evidence type="ECO:0000256" key="2">
    <source>
        <dbReference type="ARBA" id="ARBA00022692"/>
    </source>
</evidence>
<protein>
    <recommendedName>
        <fullName evidence="5">Copper transport protein</fullName>
    </recommendedName>
</protein>
<evidence type="ECO:0000313" key="7">
    <source>
        <dbReference type="EMBL" id="MBW0496535.1"/>
    </source>
</evidence>
<reference evidence="7" key="1">
    <citation type="submission" date="2021-03" db="EMBL/GenBank/DDBJ databases">
        <title>Draft genome sequence of rust myrtle Austropuccinia psidii MF-1, a brazilian biotype.</title>
        <authorList>
            <person name="Quecine M.C."/>
            <person name="Pachon D.M.R."/>
            <person name="Bonatelli M.L."/>
            <person name="Correr F.H."/>
            <person name="Franceschini L.M."/>
            <person name="Leite T.F."/>
            <person name="Margarido G.R.A."/>
            <person name="Almeida C.A."/>
            <person name="Ferrarezi J.A."/>
            <person name="Labate C.A."/>
        </authorList>
    </citation>
    <scope>NUCLEOTIDE SEQUENCE</scope>
    <source>
        <strain evidence="7">MF-1</strain>
    </source>
</reference>
<dbReference type="Pfam" id="PF04145">
    <property type="entry name" value="Ctr"/>
    <property type="match status" value="1"/>
</dbReference>
<evidence type="ECO:0000256" key="3">
    <source>
        <dbReference type="ARBA" id="ARBA00022989"/>
    </source>
</evidence>
<organism evidence="7 8">
    <name type="scientific">Austropuccinia psidii MF-1</name>
    <dbReference type="NCBI Taxonomy" id="1389203"/>
    <lineage>
        <taxon>Eukaryota</taxon>
        <taxon>Fungi</taxon>
        <taxon>Dikarya</taxon>
        <taxon>Basidiomycota</taxon>
        <taxon>Pucciniomycotina</taxon>
        <taxon>Pucciniomycetes</taxon>
        <taxon>Pucciniales</taxon>
        <taxon>Sphaerophragmiaceae</taxon>
        <taxon>Austropuccinia</taxon>
    </lineage>
</organism>
<dbReference type="InterPro" id="IPR007274">
    <property type="entry name" value="Cop_transporter"/>
</dbReference>
<dbReference type="OrthoDB" id="73901at2759"/>
<keyword evidence="5" id="KW-0186">Copper</keyword>
<keyword evidence="5" id="KW-0187">Copper transport</keyword>
<sequence length="217" mass="23896">MDMSGMSGMSGMQGPSDSTNSHMQMNSNFMASVPNVPLWFSGWQPANAGSTMGACFGLFALAILNKILGALRQQAHLAWSINHAALVDTNTFDKEPIDSAASNIKVTKPTTPWNAQQDIPRGVLAALHASIGYFLMLAVMTYNIYYFIAIILGYFCGEVIFGRWGGIHVFQVPASPWNSIQIYSWKGLSSRIQRSNCILKEITREPSFNKFLEGFAQ</sequence>
<dbReference type="AlphaFoldDB" id="A0A9Q3D8K9"/>
<evidence type="ECO:0000256" key="1">
    <source>
        <dbReference type="ARBA" id="ARBA00004141"/>
    </source>
</evidence>
<evidence type="ECO:0000313" key="8">
    <source>
        <dbReference type="Proteomes" id="UP000765509"/>
    </source>
</evidence>
<gene>
    <name evidence="7" type="ORF">O181_036250</name>
</gene>
<comment type="caution">
    <text evidence="7">The sequence shown here is derived from an EMBL/GenBank/DDBJ whole genome shotgun (WGS) entry which is preliminary data.</text>
</comment>
<keyword evidence="2 5" id="KW-0812">Transmembrane</keyword>
<keyword evidence="4 5" id="KW-0472">Membrane</keyword>
<dbReference type="EMBL" id="AVOT02013677">
    <property type="protein sequence ID" value="MBW0496535.1"/>
    <property type="molecule type" value="Genomic_DNA"/>
</dbReference>
<dbReference type="PANTHER" id="PTHR12483:SF27">
    <property type="entry name" value="COPPER TRANSPORT PROTEIN CTR1"/>
    <property type="match status" value="1"/>
</dbReference>
<dbReference type="PANTHER" id="PTHR12483">
    <property type="entry name" value="SOLUTE CARRIER FAMILY 31 COPPER TRANSPORTERS"/>
    <property type="match status" value="1"/>
</dbReference>
<comment type="subcellular location">
    <subcellularLocation>
        <location evidence="1 5">Membrane</location>
        <topology evidence="1 5">Multi-pass membrane protein</topology>
    </subcellularLocation>
</comment>
<feature type="region of interest" description="Disordered" evidence="6">
    <location>
        <begin position="1"/>
        <end position="24"/>
    </location>
</feature>
<evidence type="ECO:0000256" key="5">
    <source>
        <dbReference type="RuleBase" id="RU367022"/>
    </source>
</evidence>
<keyword evidence="3 5" id="KW-1133">Transmembrane helix</keyword>
<keyword evidence="5" id="KW-0813">Transport</keyword>
<keyword evidence="5" id="KW-0406">Ion transport</keyword>
<evidence type="ECO:0000256" key="6">
    <source>
        <dbReference type="SAM" id="MobiDB-lite"/>
    </source>
</evidence>